<dbReference type="AlphaFoldDB" id="A0A835ACA3"/>
<dbReference type="PANTHER" id="PTHR19375">
    <property type="entry name" value="HEAT SHOCK PROTEIN 70KDA"/>
    <property type="match status" value="1"/>
</dbReference>
<dbReference type="InterPro" id="IPR013126">
    <property type="entry name" value="Hsp_70_fam"/>
</dbReference>
<evidence type="ECO:0000313" key="5">
    <source>
        <dbReference type="Proteomes" id="UP000636709"/>
    </source>
</evidence>
<dbReference type="OrthoDB" id="671663at2759"/>
<keyword evidence="3" id="KW-0067">ATP-binding</keyword>
<comment type="similarity">
    <text evidence="1">Belongs to the heat shock protein 70 family.</text>
</comment>
<dbReference type="GO" id="GO:0005524">
    <property type="term" value="F:ATP binding"/>
    <property type="evidence" value="ECO:0007669"/>
    <property type="project" value="UniProtKB-KW"/>
</dbReference>
<name>A0A835ACA3_9POAL</name>
<organism evidence="4 5">
    <name type="scientific">Digitaria exilis</name>
    <dbReference type="NCBI Taxonomy" id="1010633"/>
    <lineage>
        <taxon>Eukaryota</taxon>
        <taxon>Viridiplantae</taxon>
        <taxon>Streptophyta</taxon>
        <taxon>Embryophyta</taxon>
        <taxon>Tracheophyta</taxon>
        <taxon>Spermatophyta</taxon>
        <taxon>Magnoliopsida</taxon>
        <taxon>Liliopsida</taxon>
        <taxon>Poales</taxon>
        <taxon>Poaceae</taxon>
        <taxon>PACMAD clade</taxon>
        <taxon>Panicoideae</taxon>
        <taxon>Panicodae</taxon>
        <taxon>Paniceae</taxon>
        <taxon>Anthephorinae</taxon>
        <taxon>Digitaria</taxon>
    </lineage>
</organism>
<evidence type="ECO:0000313" key="4">
    <source>
        <dbReference type="EMBL" id="KAF8657008.1"/>
    </source>
</evidence>
<dbReference type="FunFam" id="3.30.420.40:FF:000545">
    <property type="entry name" value="Endoplasmic reticulum chaperone BiP"/>
    <property type="match status" value="1"/>
</dbReference>
<evidence type="ECO:0000256" key="3">
    <source>
        <dbReference type="ARBA" id="ARBA00022840"/>
    </source>
</evidence>
<evidence type="ECO:0008006" key="6">
    <source>
        <dbReference type="Google" id="ProtNLM"/>
    </source>
</evidence>
<protein>
    <recommendedName>
        <fullName evidence="6">Heat shock protein 70</fullName>
    </recommendedName>
</protein>
<dbReference type="GO" id="GO:0140662">
    <property type="term" value="F:ATP-dependent protein folding chaperone"/>
    <property type="evidence" value="ECO:0007669"/>
    <property type="project" value="InterPro"/>
</dbReference>
<keyword evidence="2" id="KW-0547">Nucleotide-binding</keyword>
<dbReference type="Proteomes" id="UP000636709">
    <property type="component" value="Unassembled WGS sequence"/>
</dbReference>
<dbReference type="FunFam" id="3.30.30.30:FF:000001">
    <property type="entry name" value="heat shock 70 kDa protein-like"/>
    <property type="match status" value="1"/>
</dbReference>
<reference evidence="4" key="1">
    <citation type="submission" date="2020-07" db="EMBL/GenBank/DDBJ databases">
        <title>Genome sequence and genetic diversity analysis of an under-domesticated orphan crop, white fonio (Digitaria exilis).</title>
        <authorList>
            <person name="Bennetzen J.L."/>
            <person name="Chen S."/>
            <person name="Ma X."/>
            <person name="Wang X."/>
            <person name="Yssel A.E.J."/>
            <person name="Chaluvadi S.R."/>
            <person name="Johnson M."/>
            <person name="Gangashetty P."/>
            <person name="Hamidou F."/>
            <person name="Sanogo M.D."/>
            <person name="Zwaenepoel A."/>
            <person name="Wallace J."/>
            <person name="Van De Peer Y."/>
            <person name="Van Deynze A."/>
        </authorList>
    </citation>
    <scope>NUCLEOTIDE SEQUENCE</scope>
    <source>
        <tissue evidence="4">Leaves</tissue>
    </source>
</reference>
<sequence>MESLAADSKRLIGRRFSDDSVQRDIKLWPFKVISGTNDKPMIVVQYMGMEQQFAAEDISSMVLVKMRETAEAYLGTTVKHAVVTVPACSTDMQRKATFDAGVLAGLNVLRIIPEPTAAAMAYGLQEKAAKAGLEEIVLVFDLGGGTCEAVTSLCSPSRNVFLMSRPRLAMLTLVVRTLTTVWSATLSKSSRERIRRTSVATLGLLGG</sequence>
<evidence type="ECO:0000256" key="2">
    <source>
        <dbReference type="ARBA" id="ARBA00022741"/>
    </source>
</evidence>
<dbReference type="Gene3D" id="3.30.30.30">
    <property type="match status" value="1"/>
</dbReference>
<dbReference type="EMBL" id="JACEFO010002512">
    <property type="protein sequence ID" value="KAF8657008.1"/>
    <property type="molecule type" value="Genomic_DNA"/>
</dbReference>
<dbReference type="SUPFAM" id="SSF53067">
    <property type="entry name" value="Actin-like ATPase domain"/>
    <property type="match status" value="1"/>
</dbReference>
<gene>
    <name evidence="4" type="ORF">HU200_060341</name>
</gene>
<dbReference type="Pfam" id="PF00012">
    <property type="entry name" value="HSP70"/>
    <property type="match status" value="1"/>
</dbReference>
<proteinExistence type="inferred from homology"/>
<dbReference type="Gene3D" id="3.30.420.40">
    <property type="match status" value="2"/>
</dbReference>
<dbReference type="InterPro" id="IPR043129">
    <property type="entry name" value="ATPase_NBD"/>
</dbReference>
<accession>A0A835ACA3</accession>
<evidence type="ECO:0000256" key="1">
    <source>
        <dbReference type="ARBA" id="ARBA00007381"/>
    </source>
</evidence>
<keyword evidence="5" id="KW-1185">Reference proteome</keyword>
<comment type="caution">
    <text evidence="4">The sequence shown here is derived from an EMBL/GenBank/DDBJ whole genome shotgun (WGS) entry which is preliminary data.</text>
</comment>